<dbReference type="Pfam" id="PF00049">
    <property type="entry name" value="Insulin"/>
    <property type="match status" value="1"/>
</dbReference>
<evidence type="ECO:0000256" key="7">
    <source>
        <dbReference type="RuleBase" id="RU000406"/>
    </source>
</evidence>
<dbReference type="GO" id="GO:0008083">
    <property type="term" value="F:growth factor activity"/>
    <property type="evidence" value="ECO:0007669"/>
    <property type="project" value="UniProtKB-KW"/>
</dbReference>
<keyword evidence="3 7" id="KW-0964">Secreted</keyword>
<dbReference type="SUPFAM" id="SSF56994">
    <property type="entry name" value="Insulin-like"/>
    <property type="match status" value="1"/>
</dbReference>
<reference evidence="10 11" key="1">
    <citation type="submission" date="2024-09" db="EMBL/GenBank/DDBJ databases">
        <title>A chromosome-level genome assembly of Gray's grenadier anchovy, Coilia grayii.</title>
        <authorList>
            <person name="Fu Z."/>
        </authorList>
    </citation>
    <scope>NUCLEOTIDE SEQUENCE [LARGE SCALE GENOMIC DNA]</scope>
    <source>
        <strain evidence="10">G4</strain>
        <tissue evidence="10">Muscle</tissue>
    </source>
</reference>
<protein>
    <recommendedName>
        <fullName evidence="9">Insulin-like domain-containing protein</fullName>
    </recommendedName>
</protein>
<evidence type="ECO:0000256" key="6">
    <source>
        <dbReference type="ARBA" id="ARBA00056939"/>
    </source>
</evidence>
<gene>
    <name evidence="10" type="ORF">ACEWY4_000549</name>
</gene>
<dbReference type="Gene3D" id="1.10.100.10">
    <property type="entry name" value="Insulin-like"/>
    <property type="match status" value="1"/>
</dbReference>
<dbReference type="EMBL" id="JBHFQA010000001">
    <property type="protein sequence ID" value="KAL2103681.1"/>
    <property type="molecule type" value="Genomic_DNA"/>
</dbReference>
<dbReference type="PANTHER" id="PTHR46845:SF2">
    <property type="entry name" value="INSULIN-LIKE GROWTH FACTOR 3"/>
    <property type="match status" value="1"/>
</dbReference>
<evidence type="ECO:0000256" key="8">
    <source>
        <dbReference type="SAM" id="MobiDB-lite"/>
    </source>
</evidence>
<dbReference type="AlphaFoldDB" id="A0ABD1KXI0"/>
<evidence type="ECO:0000256" key="1">
    <source>
        <dbReference type="ARBA" id="ARBA00004613"/>
    </source>
</evidence>
<evidence type="ECO:0000256" key="2">
    <source>
        <dbReference type="ARBA" id="ARBA00009034"/>
    </source>
</evidence>
<evidence type="ECO:0000256" key="3">
    <source>
        <dbReference type="ARBA" id="ARBA00022525"/>
    </source>
</evidence>
<dbReference type="PRINTS" id="PR00276">
    <property type="entry name" value="INSULINFAMLY"/>
</dbReference>
<evidence type="ECO:0000256" key="4">
    <source>
        <dbReference type="ARBA" id="ARBA00023030"/>
    </source>
</evidence>
<evidence type="ECO:0000313" key="10">
    <source>
        <dbReference type="EMBL" id="KAL2103681.1"/>
    </source>
</evidence>
<dbReference type="PANTHER" id="PTHR46845">
    <property type="entry name" value="INSULIN-LIKE GROWTH FACTOR I"/>
    <property type="match status" value="1"/>
</dbReference>
<sequence>MPSTDSWTRGSRAGGCLLKVLCWQCVCVLHPLLFLLSIPEHTHAARSRCGAELVADLEFVCGGRGFYRGKPGGPRGVARQRGSGIVEECCVKGCDLQHLESYCARAKRTRRHTADTAQQTMEEMFKALFLKRYEQQATRTRVTDRRAERAHYMQAMRRDLHKSPEKQQPRLLEKLQDDASSQQNASTEIVKNTAQRRWPSLSAQQQPVH</sequence>
<evidence type="ECO:0000256" key="5">
    <source>
        <dbReference type="ARBA" id="ARBA00023157"/>
    </source>
</evidence>
<dbReference type="Proteomes" id="UP001591681">
    <property type="component" value="Unassembled WGS sequence"/>
</dbReference>
<evidence type="ECO:0000259" key="9">
    <source>
        <dbReference type="SMART" id="SM00078"/>
    </source>
</evidence>
<comment type="function">
    <text evidence="6">The insulin-like growth factors, isolated from plasma, are structurally and functionally related to insulin but have a much higher growth-promoting activity. Acts as a ligand for IGF1R. Binds to the alpha subunit of IGF1R, leading to the activation of the intrinsic tyrosine kinase activity which autophosphorylates tyrosine residues in the beta subunit thus initiatiating a cascade of down-stream signaling events leading to activation of the PI3K-AKT/PKB and the Ras-MAPK pathways. Binds to integrins. Its binding to integrins and subsequent ternary complex formation with integrins and IGFR1 are essential for IGF1 signaling.</text>
</comment>
<keyword evidence="5" id="KW-1015">Disulfide bond</keyword>
<accession>A0ABD1KXI0</accession>
<dbReference type="InterPro" id="IPR036438">
    <property type="entry name" value="Insulin-like_sf"/>
</dbReference>
<keyword evidence="4" id="KW-0339">Growth factor</keyword>
<comment type="subcellular location">
    <subcellularLocation>
        <location evidence="1 7">Secreted</location>
    </subcellularLocation>
</comment>
<comment type="similarity">
    <text evidence="2 7">Belongs to the insulin family.</text>
</comment>
<dbReference type="GO" id="GO:0005576">
    <property type="term" value="C:extracellular region"/>
    <property type="evidence" value="ECO:0007669"/>
    <property type="project" value="UniProtKB-SubCell"/>
</dbReference>
<proteinExistence type="inferred from homology"/>
<dbReference type="InterPro" id="IPR022352">
    <property type="entry name" value="Ins/IGF/rlx"/>
</dbReference>
<dbReference type="FunFam" id="1.10.100.10:FF:000001">
    <property type="entry name" value="insulin-like growth factor I isoform X1"/>
    <property type="match status" value="1"/>
</dbReference>
<dbReference type="InterPro" id="IPR022353">
    <property type="entry name" value="Insulin_CS"/>
</dbReference>
<name>A0ABD1KXI0_9TELE</name>
<comment type="caution">
    <text evidence="10">The sequence shown here is derived from an EMBL/GenBank/DDBJ whole genome shotgun (WGS) entry which is preliminary data.</text>
</comment>
<dbReference type="PROSITE" id="PS00262">
    <property type="entry name" value="INSULIN"/>
    <property type="match status" value="1"/>
</dbReference>
<feature type="compositionally biased region" description="Basic and acidic residues" evidence="8">
    <location>
        <begin position="156"/>
        <end position="177"/>
    </location>
</feature>
<dbReference type="InterPro" id="IPR016179">
    <property type="entry name" value="Insulin-like"/>
</dbReference>
<feature type="compositionally biased region" description="Polar residues" evidence="8">
    <location>
        <begin position="178"/>
        <end position="209"/>
    </location>
</feature>
<dbReference type="SMART" id="SM00078">
    <property type="entry name" value="IlGF"/>
    <property type="match status" value="1"/>
</dbReference>
<feature type="domain" description="Insulin-like" evidence="9">
    <location>
        <begin position="46"/>
        <end position="103"/>
    </location>
</feature>
<organism evidence="10 11">
    <name type="scientific">Coilia grayii</name>
    <name type="common">Gray's grenadier anchovy</name>
    <dbReference type="NCBI Taxonomy" id="363190"/>
    <lineage>
        <taxon>Eukaryota</taxon>
        <taxon>Metazoa</taxon>
        <taxon>Chordata</taxon>
        <taxon>Craniata</taxon>
        <taxon>Vertebrata</taxon>
        <taxon>Euteleostomi</taxon>
        <taxon>Actinopterygii</taxon>
        <taxon>Neopterygii</taxon>
        <taxon>Teleostei</taxon>
        <taxon>Clupei</taxon>
        <taxon>Clupeiformes</taxon>
        <taxon>Clupeoidei</taxon>
        <taxon>Engraulidae</taxon>
        <taxon>Coilinae</taxon>
        <taxon>Coilia</taxon>
    </lineage>
</organism>
<keyword evidence="11" id="KW-1185">Reference proteome</keyword>
<evidence type="ECO:0000313" key="11">
    <source>
        <dbReference type="Proteomes" id="UP001591681"/>
    </source>
</evidence>
<feature type="region of interest" description="Disordered" evidence="8">
    <location>
        <begin position="156"/>
        <end position="209"/>
    </location>
</feature>